<dbReference type="Proteomes" id="UP000823851">
    <property type="component" value="Unassembled WGS sequence"/>
</dbReference>
<evidence type="ECO:0000313" key="3">
    <source>
        <dbReference type="Proteomes" id="UP000823851"/>
    </source>
</evidence>
<sequence length="242" mass="26650">MFFTAMNLAVLAGVSLLLSVYGDRVAPTPDAAGLLDALERTEDGNLSGLAASRWLGTDFGLMVFDGEGNLLACQGDAAGKEIPERTAACIPEYASDSRILAAGLPEGSENGRYLLTQVEYTQDERLSVTGYAFLDADRKWVSGTILQREEAFSREELEYLMGRDGQGRGIYRHSYRNPDGQGRLAVFWMREAGTEEYRLFYRAADSARWLLVPVYAGTAAVCIFWLSRRVKRLLAPLNAAAE</sequence>
<name>A0A9D2QXY5_9FIRM</name>
<keyword evidence="1" id="KW-0472">Membrane</keyword>
<proteinExistence type="predicted"/>
<feature type="non-terminal residue" evidence="2">
    <location>
        <position position="242"/>
    </location>
</feature>
<keyword evidence="1" id="KW-0812">Transmembrane</keyword>
<gene>
    <name evidence="2" type="ORF">H9912_07820</name>
</gene>
<evidence type="ECO:0000313" key="2">
    <source>
        <dbReference type="EMBL" id="HJD31834.1"/>
    </source>
</evidence>
<protein>
    <submittedName>
        <fullName evidence="2">Uncharacterized protein</fullName>
    </submittedName>
</protein>
<comment type="caution">
    <text evidence="2">The sequence shown here is derived from an EMBL/GenBank/DDBJ whole genome shotgun (WGS) entry which is preliminary data.</text>
</comment>
<dbReference type="EMBL" id="DWUW01000222">
    <property type="protein sequence ID" value="HJD31834.1"/>
    <property type="molecule type" value="Genomic_DNA"/>
</dbReference>
<reference evidence="2" key="2">
    <citation type="submission" date="2021-04" db="EMBL/GenBank/DDBJ databases">
        <authorList>
            <person name="Gilroy R."/>
        </authorList>
    </citation>
    <scope>NUCLEOTIDE SEQUENCE</scope>
    <source>
        <strain evidence="2">ChiHjej8B7-25341</strain>
    </source>
</reference>
<accession>A0A9D2QXY5</accession>
<feature type="transmembrane region" description="Helical" evidence="1">
    <location>
        <begin position="207"/>
        <end position="226"/>
    </location>
</feature>
<keyword evidence="1" id="KW-1133">Transmembrane helix</keyword>
<reference evidence="2" key="1">
    <citation type="journal article" date="2021" name="PeerJ">
        <title>Extensive microbial diversity within the chicken gut microbiome revealed by metagenomics and culture.</title>
        <authorList>
            <person name="Gilroy R."/>
            <person name="Ravi A."/>
            <person name="Getino M."/>
            <person name="Pursley I."/>
            <person name="Horton D.L."/>
            <person name="Alikhan N.F."/>
            <person name="Baker D."/>
            <person name="Gharbi K."/>
            <person name="Hall N."/>
            <person name="Watson M."/>
            <person name="Adriaenssens E.M."/>
            <person name="Foster-Nyarko E."/>
            <person name="Jarju S."/>
            <person name="Secka A."/>
            <person name="Antonio M."/>
            <person name="Oren A."/>
            <person name="Chaudhuri R.R."/>
            <person name="La Ragione R."/>
            <person name="Hildebrand F."/>
            <person name="Pallen M.J."/>
        </authorList>
    </citation>
    <scope>NUCLEOTIDE SEQUENCE</scope>
    <source>
        <strain evidence="2">ChiHjej8B7-25341</strain>
    </source>
</reference>
<organism evidence="2 3">
    <name type="scientific">Candidatus Eisenbergiella stercorigallinarum</name>
    <dbReference type="NCBI Taxonomy" id="2838557"/>
    <lineage>
        <taxon>Bacteria</taxon>
        <taxon>Bacillati</taxon>
        <taxon>Bacillota</taxon>
        <taxon>Clostridia</taxon>
        <taxon>Lachnospirales</taxon>
        <taxon>Lachnospiraceae</taxon>
        <taxon>Eisenbergiella</taxon>
    </lineage>
</organism>
<evidence type="ECO:0000256" key="1">
    <source>
        <dbReference type="SAM" id="Phobius"/>
    </source>
</evidence>
<dbReference type="AlphaFoldDB" id="A0A9D2QXY5"/>